<evidence type="ECO:0000259" key="1">
    <source>
        <dbReference type="PROSITE" id="PS51725"/>
    </source>
</evidence>
<dbReference type="EMBL" id="BMIB01000001">
    <property type="protein sequence ID" value="GGH61593.1"/>
    <property type="molecule type" value="Genomic_DNA"/>
</dbReference>
<protein>
    <recommendedName>
        <fullName evidence="1">ABM domain-containing protein</fullName>
    </recommendedName>
</protein>
<reference evidence="2" key="1">
    <citation type="journal article" date="2014" name="Int. J. Syst. Evol. Microbiol.">
        <title>Complete genome sequence of Corynebacterium casei LMG S-19264T (=DSM 44701T), isolated from a smear-ripened cheese.</title>
        <authorList>
            <consortium name="US DOE Joint Genome Institute (JGI-PGF)"/>
            <person name="Walter F."/>
            <person name="Albersmeier A."/>
            <person name="Kalinowski J."/>
            <person name="Ruckert C."/>
        </authorList>
    </citation>
    <scope>NUCLEOTIDE SEQUENCE</scope>
    <source>
        <strain evidence="2">CGMCC 1.15290</strain>
    </source>
</reference>
<dbReference type="PROSITE" id="PS51725">
    <property type="entry name" value="ABM"/>
    <property type="match status" value="1"/>
</dbReference>
<comment type="caution">
    <text evidence="2">The sequence shown here is derived from an EMBL/GenBank/DDBJ whole genome shotgun (WGS) entry which is preliminary data.</text>
</comment>
<dbReference type="Gene3D" id="3.30.70.100">
    <property type="match status" value="1"/>
</dbReference>
<dbReference type="GO" id="GO:0016491">
    <property type="term" value="F:oxidoreductase activity"/>
    <property type="evidence" value="ECO:0007669"/>
    <property type="project" value="TreeGrafter"/>
</dbReference>
<sequence length="100" mass="11286">MSTQPIHVFAKWQVKAGQLDKVLLLLREVVRQSREEAGNLFYTVNQSTTDANTIVLYEGYAGEEALDAHRNAAYFQETVVAKIVPLLENREVIITTSYTV</sequence>
<feature type="domain" description="ABM" evidence="1">
    <location>
        <begin position="6"/>
        <end position="95"/>
    </location>
</feature>
<dbReference type="PANTHER" id="PTHR33336">
    <property type="entry name" value="QUINOL MONOOXYGENASE YGIN-RELATED"/>
    <property type="match status" value="1"/>
</dbReference>
<reference evidence="2" key="2">
    <citation type="submission" date="2020-09" db="EMBL/GenBank/DDBJ databases">
        <authorList>
            <person name="Sun Q."/>
            <person name="Zhou Y."/>
        </authorList>
    </citation>
    <scope>NUCLEOTIDE SEQUENCE</scope>
    <source>
        <strain evidence="2">CGMCC 1.15290</strain>
    </source>
</reference>
<dbReference type="PANTHER" id="PTHR33336:SF3">
    <property type="entry name" value="ABM DOMAIN-CONTAINING PROTEIN"/>
    <property type="match status" value="1"/>
</dbReference>
<dbReference type="AlphaFoldDB" id="A0A917MSV6"/>
<dbReference type="InterPro" id="IPR007138">
    <property type="entry name" value="ABM_dom"/>
</dbReference>
<accession>A0A917MSV6</accession>
<name>A0A917MSV6_9BACT</name>
<dbReference type="Pfam" id="PF03992">
    <property type="entry name" value="ABM"/>
    <property type="match status" value="1"/>
</dbReference>
<dbReference type="InterPro" id="IPR011008">
    <property type="entry name" value="Dimeric_a/b-barrel"/>
</dbReference>
<evidence type="ECO:0000313" key="3">
    <source>
        <dbReference type="Proteomes" id="UP000627292"/>
    </source>
</evidence>
<dbReference type="Proteomes" id="UP000627292">
    <property type="component" value="Unassembled WGS sequence"/>
</dbReference>
<dbReference type="GO" id="GO:0005829">
    <property type="term" value="C:cytosol"/>
    <property type="evidence" value="ECO:0007669"/>
    <property type="project" value="TreeGrafter"/>
</dbReference>
<organism evidence="2 3">
    <name type="scientific">Filimonas zeae</name>
    <dbReference type="NCBI Taxonomy" id="1737353"/>
    <lineage>
        <taxon>Bacteria</taxon>
        <taxon>Pseudomonadati</taxon>
        <taxon>Bacteroidota</taxon>
        <taxon>Chitinophagia</taxon>
        <taxon>Chitinophagales</taxon>
        <taxon>Chitinophagaceae</taxon>
        <taxon>Filimonas</taxon>
    </lineage>
</organism>
<dbReference type="SUPFAM" id="SSF54909">
    <property type="entry name" value="Dimeric alpha+beta barrel"/>
    <property type="match status" value="1"/>
</dbReference>
<keyword evidence="3" id="KW-1185">Reference proteome</keyword>
<gene>
    <name evidence="2" type="ORF">GCM10011379_10730</name>
</gene>
<evidence type="ECO:0000313" key="2">
    <source>
        <dbReference type="EMBL" id="GGH61593.1"/>
    </source>
</evidence>
<proteinExistence type="predicted"/>
<dbReference type="RefSeq" id="WP_188950940.1">
    <property type="nucleotide sequence ID" value="NZ_BMIB01000001.1"/>
</dbReference>
<dbReference type="InterPro" id="IPR050744">
    <property type="entry name" value="AI-2_Isomerase_LsrG"/>
</dbReference>